<dbReference type="OrthoDB" id="113620at2759"/>
<evidence type="ECO:0000256" key="1">
    <source>
        <dbReference type="ARBA" id="ARBA00008861"/>
    </source>
</evidence>
<evidence type="ECO:0000259" key="5">
    <source>
        <dbReference type="Pfam" id="PF06094"/>
    </source>
</evidence>
<comment type="similarity">
    <text evidence="1 3">Belongs to the gamma-glutamylcyclotransferase family.</text>
</comment>
<dbReference type="CDD" id="cd06661">
    <property type="entry name" value="GGCT_like"/>
    <property type="match status" value="1"/>
</dbReference>
<evidence type="ECO:0000256" key="2">
    <source>
        <dbReference type="PIRSR" id="PIRSR639126-1"/>
    </source>
</evidence>
<dbReference type="EMBL" id="OU900096">
    <property type="protein sequence ID" value="CAG9860314.1"/>
    <property type="molecule type" value="Genomic_DNA"/>
</dbReference>
<dbReference type="InterPro" id="IPR013024">
    <property type="entry name" value="GGCT-like"/>
</dbReference>
<dbReference type="SUPFAM" id="SSF110857">
    <property type="entry name" value="Gamma-glutamyl cyclotransferase-like"/>
    <property type="match status" value="1"/>
</dbReference>
<feature type="active site" description="Proton acceptor" evidence="2">
    <location>
        <position position="106"/>
    </location>
</feature>
<dbReference type="InterPro" id="IPR009288">
    <property type="entry name" value="AIG2-like_dom"/>
</dbReference>
<sequence length="178" mass="20544">MLHNSFFGTIVLIQFYSMATSTSSGLHKVFVYGTLKTGEPNHLWFTKSNGYHKFIGQGKTVEKFPLIIATKYNVPFILKSPGNGTNIVGEVYEVDDKVFADLDILEDHPTFYVREKFNVSLLDSARTEEVWIYVIKNFNPKLLEEPFYECYSSTGSHGKKYVERYLRDGSLDYREVLR</sequence>
<dbReference type="PANTHER" id="PTHR12510">
    <property type="entry name" value="TROPONIN C-AKIN-1 PROTEIN"/>
    <property type="match status" value="1"/>
</dbReference>
<dbReference type="AlphaFoldDB" id="A0A9N9XQD8"/>
<dbReference type="Pfam" id="PF06094">
    <property type="entry name" value="GGACT"/>
    <property type="match status" value="1"/>
</dbReference>
<proteinExistence type="inferred from homology"/>
<name>A0A9N9XQD8_PHYSR</name>
<dbReference type="GO" id="GO:0005829">
    <property type="term" value="C:cytosol"/>
    <property type="evidence" value="ECO:0007669"/>
    <property type="project" value="TreeGrafter"/>
</dbReference>
<dbReference type="InterPro" id="IPR039126">
    <property type="entry name" value="GGACT"/>
</dbReference>
<dbReference type="GO" id="GO:0061929">
    <property type="term" value="F:gamma-glutamylaminecyclotransferase activity"/>
    <property type="evidence" value="ECO:0007669"/>
    <property type="project" value="InterPro"/>
</dbReference>
<organism evidence="6 7">
    <name type="scientific">Phyllotreta striolata</name>
    <name type="common">Striped flea beetle</name>
    <name type="synonym">Crioceris striolata</name>
    <dbReference type="NCBI Taxonomy" id="444603"/>
    <lineage>
        <taxon>Eukaryota</taxon>
        <taxon>Metazoa</taxon>
        <taxon>Ecdysozoa</taxon>
        <taxon>Arthropoda</taxon>
        <taxon>Hexapoda</taxon>
        <taxon>Insecta</taxon>
        <taxon>Pterygota</taxon>
        <taxon>Neoptera</taxon>
        <taxon>Endopterygota</taxon>
        <taxon>Coleoptera</taxon>
        <taxon>Polyphaga</taxon>
        <taxon>Cucujiformia</taxon>
        <taxon>Chrysomeloidea</taxon>
        <taxon>Chrysomelidae</taxon>
        <taxon>Galerucinae</taxon>
        <taxon>Alticini</taxon>
        <taxon>Phyllotreta</taxon>
    </lineage>
</organism>
<keyword evidence="7" id="KW-1185">Reference proteome</keyword>
<feature type="chain" id="PRO_5040373668" description="Gamma-glutamylcyclotransferase family protein" evidence="4">
    <location>
        <begin position="22"/>
        <end position="178"/>
    </location>
</feature>
<protein>
    <recommendedName>
        <fullName evidence="3">Gamma-glutamylcyclotransferase family protein</fullName>
    </recommendedName>
</protein>
<evidence type="ECO:0000256" key="3">
    <source>
        <dbReference type="RuleBase" id="RU367036"/>
    </source>
</evidence>
<gene>
    <name evidence="6" type="ORF">PHYEVI_LOCUS6669</name>
</gene>
<dbReference type="InterPro" id="IPR036568">
    <property type="entry name" value="GGCT-like_sf"/>
</dbReference>
<keyword evidence="4" id="KW-0732">Signal</keyword>
<evidence type="ECO:0000313" key="6">
    <source>
        <dbReference type="EMBL" id="CAG9860314.1"/>
    </source>
</evidence>
<dbReference type="Gene3D" id="3.10.490.10">
    <property type="entry name" value="Gamma-glutamyl cyclotransferase-like"/>
    <property type="match status" value="1"/>
</dbReference>
<dbReference type="Proteomes" id="UP001153712">
    <property type="component" value="Chromosome 3"/>
</dbReference>
<evidence type="ECO:0000256" key="4">
    <source>
        <dbReference type="SAM" id="SignalP"/>
    </source>
</evidence>
<reference evidence="6" key="1">
    <citation type="submission" date="2022-01" db="EMBL/GenBank/DDBJ databases">
        <authorList>
            <person name="King R."/>
        </authorList>
    </citation>
    <scope>NUCLEOTIDE SEQUENCE</scope>
</reference>
<accession>A0A9N9XQD8</accession>
<feature type="domain" description="Gamma-glutamylcyclotransferase AIG2-like" evidence="5">
    <location>
        <begin position="29"/>
        <end position="140"/>
    </location>
</feature>
<feature type="signal peptide" evidence="4">
    <location>
        <begin position="1"/>
        <end position="21"/>
    </location>
</feature>
<dbReference type="PANTHER" id="PTHR12510:SF4">
    <property type="entry name" value="GAMMA-GLUTAMYLAMINECYCLOTRANSFERASE"/>
    <property type="match status" value="1"/>
</dbReference>
<evidence type="ECO:0000313" key="7">
    <source>
        <dbReference type="Proteomes" id="UP001153712"/>
    </source>
</evidence>